<dbReference type="AlphaFoldDB" id="A0A8S9UW35"/>
<sequence>MDSIDGPDKVMVVETAATAGSVPPGKTSDVARESGVAMDVVDKRSDTREASATNVVDGRGGHCGRCDGRQ</sequence>
<evidence type="ECO:0000313" key="2">
    <source>
        <dbReference type="EMBL" id="KAF4143334.1"/>
    </source>
</evidence>
<evidence type="ECO:0000256" key="1">
    <source>
        <dbReference type="SAM" id="MobiDB-lite"/>
    </source>
</evidence>
<accession>A0A8S9UW35</accession>
<organism evidence="2 3">
    <name type="scientific">Phytophthora infestans</name>
    <name type="common">Potato late blight agent</name>
    <name type="synonym">Botrytis infestans</name>
    <dbReference type="NCBI Taxonomy" id="4787"/>
    <lineage>
        <taxon>Eukaryota</taxon>
        <taxon>Sar</taxon>
        <taxon>Stramenopiles</taxon>
        <taxon>Oomycota</taxon>
        <taxon>Peronosporomycetes</taxon>
        <taxon>Peronosporales</taxon>
        <taxon>Peronosporaceae</taxon>
        <taxon>Phytophthora</taxon>
    </lineage>
</organism>
<feature type="region of interest" description="Disordered" evidence="1">
    <location>
        <begin position="46"/>
        <end position="70"/>
    </location>
</feature>
<name>A0A8S9UW35_PHYIN</name>
<dbReference type="Proteomes" id="UP000704712">
    <property type="component" value="Unassembled WGS sequence"/>
</dbReference>
<proteinExistence type="predicted"/>
<protein>
    <submittedName>
        <fullName evidence="2">Uncharacterized protein</fullName>
    </submittedName>
</protein>
<evidence type="ECO:0000313" key="3">
    <source>
        <dbReference type="Proteomes" id="UP000704712"/>
    </source>
</evidence>
<gene>
    <name evidence="2" type="ORF">GN958_ATG07476</name>
</gene>
<reference evidence="2" key="1">
    <citation type="submission" date="2020-03" db="EMBL/GenBank/DDBJ databases">
        <title>Hybrid Assembly of Korean Phytophthora infestans isolates.</title>
        <authorList>
            <person name="Prokchorchik M."/>
            <person name="Lee Y."/>
            <person name="Seo J."/>
            <person name="Cho J.-H."/>
            <person name="Park Y.-E."/>
            <person name="Jang D.-C."/>
            <person name="Im J.-S."/>
            <person name="Choi J.-G."/>
            <person name="Park H.-J."/>
            <person name="Lee G.-B."/>
            <person name="Lee Y.-G."/>
            <person name="Hong S.-Y."/>
            <person name="Cho K."/>
            <person name="Sohn K.H."/>
        </authorList>
    </citation>
    <scope>NUCLEOTIDE SEQUENCE</scope>
    <source>
        <strain evidence="2">KR_2_A2</strain>
    </source>
</reference>
<dbReference type="EMBL" id="JAACNO010001035">
    <property type="protein sequence ID" value="KAF4143334.1"/>
    <property type="molecule type" value="Genomic_DNA"/>
</dbReference>
<comment type="caution">
    <text evidence="2">The sequence shown here is derived from an EMBL/GenBank/DDBJ whole genome shotgun (WGS) entry which is preliminary data.</text>
</comment>